<comment type="caution">
    <text evidence="1">The sequence shown here is derived from an EMBL/GenBank/DDBJ whole genome shotgun (WGS) entry which is preliminary data.</text>
</comment>
<dbReference type="Proteomes" id="UP001500101">
    <property type="component" value="Unassembled WGS sequence"/>
</dbReference>
<dbReference type="PANTHER" id="PTHR41339:SF1">
    <property type="entry name" value="SECRETED PROTEIN"/>
    <property type="match status" value="1"/>
</dbReference>
<dbReference type="InterPro" id="IPR011050">
    <property type="entry name" value="Pectin_lyase_fold/virulence"/>
</dbReference>
<keyword evidence="2" id="KW-1185">Reference proteome</keyword>
<reference evidence="2" key="1">
    <citation type="journal article" date="2019" name="Int. J. Syst. Evol. Microbiol.">
        <title>The Global Catalogue of Microorganisms (GCM) 10K type strain sequencing project: providing services to taxonomists for standard genome sequencing and annotation.</title>
        <authorList>
            <consortium name="The Broad Institute Genomics Platform"/>
            <consortium name="The Broad Institute Genome Sequencing Center for Infectious Disease"/>
            <person name="Wu L."/>
            <person name="Ma J."/>
        </authorList>
    </citation>
    <scope>NUCLEOTIDE SEQUENCE [LARGE SCALE GENOMIC DNA]</scope>
    <source>
        <strain evidence="2">JCM 16704</strain>
    </source>
</reference>
<proteinExistence type="predicted"/>
<name>A0ABP7Z637_9SPHI</name>
<organism evidence="1 2">
    <name type="scientific">Sphingobacterium kyonggiense</name>
    <dbReference type="NCBI Taxonomy" id="714075"/>
    <lineage>
        <taxon>Bacteria</taxon>
        <taxon>Pseudomonadati</taxon>
        <taxon>Bacteroidota</taxon>
        <taxon>Sphingobacteriia</taxon>
        <taxon>Sphingobacteriales</taxon>
        <taxon>Sphingobacteriaceae</taxon>
        <taxon>Sphingobacterium</taxon>
    </lineage>
</organism>
<evidence type="ECO:0000313" key="1">
    <source>
        <dbReference type="EMBL" id="GAA4148050.1"/>
    </source>
</evidence>
<dbReference type="SUPFAM" id="SSF51126">
    <property type="entry name" value="Pectin lyase-like"/>
    <property type="match status" value="1"/>
</dbReference>
<evidence type="ECO:0000313" key="2">
    <source>
        <dbReference type="Proteomes" id="UP001500101"/>
    </source>
</evidence>
<protein>
    <recommendedName>
        <fullName evidence="3">Parallel beta helix pectate lyase-like protein</fullName>
    </recommendedName>
</protein>
<sequence>MVTHRLTGYGYFVSEIKKIMKTKLFSILAASALAFTSCTDENPNPNPVKGDKDLSGEITANMKLDPNFEYNLVGKLTVKAGVTLEIPAGTKIKAKNGGTGIFIAVLPGAKLIAQGTAEKPIIFTSASATPKEGDWGGIILNGKAPISGPAGVVATNNAEMDTNVKYGGADANDNSGIIEYVKIEYTGARIDEKKEHNGLTLNGVGRGTKLNQIHFRYAGDDAIEFFGGTVDASNLLVENCSDDMFDMTEGYSGTLTNLYGVREKGYSDITSDPRGIEADGNYDGKGPTHINQSNFKINGITIVNNALDIVDDKGVATAKMMTEVFKIRRLATATITNAYVKLGPGATAHALIDLGAYKKDDAGNTTTEINVNESANTKTTIAYTINPANGLDKVKIVNPLNIPLTPGASNTGATTSAFSWTGYKF</sequence>
<dbReference type="PANTHER" id="PTHR41339">
    <property type="entry name" value="LIPL48"/>
    <property type="match status" value="1"/>
</dbReference>
<evidence type="ECO:0008006" key="3">
    <source>
        <dbReference type="Google" id="ProtNLM"/>
    </source>
</evidence>
<gene>
    <name evidence="1" type="ORF">GCM10022216_34580</name>
</gene>
<dbReference type="EMBL" id="BAAAZI010000015">
    <property type="protein sequence ID" value="GAA4148050.1"/>
    <property type="molecule type" value="Genomic_DNA"/>
</dbReference>
<accession>A0ABP7Z637</accession>